<comment type="caution">
    <text evidence="1">The sequence shown here is derived from an EMBL/GenBank/DDBJ whole genome shotgun (WGS) entry which is preliminary data.</text>
</comment>
<gene>
    <name evidence="1" type="ORF">FC82_GL002414</name>
</gene>
<evidence type="ECO:0000313" key="1">
    <source>
        <dbReference type="EMBL" id="KRM75229.1"/>
    </source>
</evidence>
<evidence type="ECO:0000313" key="2">
    <source>
        <dbReference type="Proteomes" id="UP000051845"/>
    </source>
</evidence>
<accession>A0A0R2B6W8</accession>
<dbReference type="PATRIC" id="fig|1423733.4.peg.2528"/>
<dbReference type="EMBL" id="AYYR01000054">
    <property type="protein sequence ID" value="KRM75229.1"/>
    <property type="molecule type" value="Genomic_DNA"/>
</dbReference>
<reference evidence="1 2" key="1">
    <citation type="journal article" date="2015" name="Genome Announc.">
        <title>Expanding the biotechnology potential of lactobacilli through comparative genomics of 213 strains and associated genera.</title>
        <authorList>
            <person name="Sun Z."/>
            <person name="Harris H.M."/>
            <person name="McCann A."/>
            <person name="Guo C."/>
            <person name="Argimon S."/>
            <person name="Zhang W."/>
            <person name="Yang X."/>
            <person name="Jeffery I.B."/>
            <person name="Cooney J.C."/>
            <person name="Kagawa T.F."/>
            <person name="Liu W."/>
            <person name="Song Y."/>
            <person name="Salvetti E."/>
            <person name="Wrobel A."/>
            <person name="Rasinkangas P."/>
            <person name="Parkhill J."/>
            <person name="Rea M.C."/>
            <person name="O'Sullivan O."/>
            <person name="Ritari J."/>
            <person name="Douillard F.P."/>
            <person name="Paul Ross R."/>
            <person name="Yang R."/>
            <person name="Briner A.E."/>
            <person name="Felis G.E."/>
            <person name="de Vos W.M."/>
            <person name="Barrangou R."/>
            <person name="Klaenhammer T.R."/>
            <person name="Caufield P.W."/>
            <person name="Cui Y."/>
            <person name="Zhang H."/>
            <person name="O'Toole P.W."/>
        </authorList>
    </citation>
    <scope>NUCLEOTIDE SEQUENCE [LARGE SCALE GENOMIC DNA]</scope>
    <source>
        <strain evidence="1 2">DSM 20515</strain>
    </source>
</reference>
<dbReference type="Proteomes" id="UP000051845">
    <property type="component" value="Unassembled WGS sequence"/>
</dbReference>
<name>A0A0R2B6W8_SECCO</name>
<organism evidence="1 2">
    <name type="scientific">Secundilactobacillus collinoides DSM 20515 = JCM 1123</name>
    <dbReference type="NCBI Taxonomy" id="1423733"/>
    <lineage>
        <taxon>Bacteria</taxon>
        <taxon>Bacillati</taxon>
        <taxon>Bacillota</taxon>
        <taxon>Bacilli</taxon>
        <taxon>Lactobacillales</taxon>
        <taxon>Lactobacillaceae</taxon>
        <taxon>Secundilactobacillus</taxon>
    </lineage>
</organism>
<protein>
    <submittedName>
        <fullName evidence="1">Uncharacterized protein</fullName>
    </submittedName>
</protein>
<proteinExistence type="predicted"/>
<sequence>MALKQEGSVRVMAQTAAQKRAQQKYNAKHKEQRKLMSYRNTARVFIRSYASNDDLAELQELMMSRTLVNREREQLPTIESYITQHDLADKLIIWDRPEELLTARQKTDEETDWQDWFDQTITPHFNRDEPVIEFKTANQSKYYSCTQAIAILDWQRQGAQS</sequence>
<dbReference type="AlphaFoldDB" id="A0A0R2B6W8"/>